<organism evidence="1 2">
    <name type="scientific">Vreelandella venusta</name>
    <dbReference type="NCBI Taxonomy" id="44935"/>
    <lineage>
        <taxon>Bacteria</taxon>
        <taxon>Pseudomonadati</taxon>
        <taxon>Pseudomonadota</taxon>
        <taxon>Gammaproteobacteria</taxon>
        <taxon>Oceanospirillales</taxon>
        <taxon>Halomonadaceae</taxon>
        <taxon>Vreelandella</taxon>
    </lineage>
</organism>
<dbReference type="EMBL" id="QDKN01000002">
    <property type="protein sequence ID" value="NPT30131.1"/>
    <property type="molecule type" value="Genomic_DNA"/>
</dbReference>
<keyword evidence="2" id="KW-1185">Reference proteome</keyword>
<reference evidence="1 2" key="1">
    <citation type="submission" date="2018-04" db="EMBL/GenBank/DDBJ databases">
        <authorList>
            <person name="Li G."/>
            <person name="Du W."/>
            <person name="Bai Y."/>
        </authorList>
    </citation>
    <scope>NUCLEOTIDE SEQUENCE [LARGE SCALE GENOMIC DNA]</scope>
    <source>
        <strain evidence="1 2">YYYZ-3</strain>
    </source>
</reference>
<proteinExistence type="predicted"/>
<dbReference type="RefSeq" id="WP_125749627.1">
    <property type="nucleotide sequence ID" value="NZ_CP034367.1"/>
</dbReference>
<comment type="caution">
    <text evidence="1">The sequence shown here is derived from an EMBL/GenBank/DDBJ whole genome shotgun (WGS) entry which is preliminary data.</text>
</comment>
<accession>A0ABX2BB94</accession>
<sequence length="84" mass="9627">MSRYSHKRDTTHLLATAQRWKESCLLQDGSLLSSKQLWNIDNLKELDRRFTQNPVEGGDSFVHKLSLQLADSTPEAIQLMAELN</sequence>
<dbReference type="Proteomes" id="UP001318401">
    <property type="component" value="Unassembled WGS sequence"/>
</dbReference>
<name>A0ABX2BB94_9GAMM</name>
<evidence type="ECO:0000313" key="1">
    <source>
        <dbReference type="EMBL" id="NPT30131.1"/>
    </source>
</evidence>
<protein>
    <submittedName>
        <fullName evidence="1">Uncharacterized protein</fullName>
    </submittedName>
</protein>
<gene>
    <name evidence="1" type="ORF">DDR56_06065</name>
</gene>
<evidence type="ECO:0000313" key="2">
    <source>
        <dbReference type="Proteomes" id="UP001318401"/>
    </source>
</evidence>